<organism evidence="1 2">
    <name type="scientific">Microbacterium immunditiarum</name>
    <dbReference type="NCBI Taxonomy" id="337480"/>
    <lineage>
        <taxon>Bacteria</taxon>
        <taxon>Bacillati</taxon>
        <taxon>Actinomycetota</taxon>
        <taxon>Actinomycetes</taxon>
        <taxon>Micrococcales</taxon>
        <taxon>Microbacteriaceae</taxon>
        <taxon>Microbacterium</taxon>
    </lineage>
</organism>
<dbReference type="RefSeq" id="WP_179486426.1">
    <property type="nucleotide sequence ID" value="NZ_JACCBV010000001.1"/>
</dbReference>
<dbReference type="Proteomes" id="UP000576969">
    <property type="component" value="Unassembled WGS sequence"/>
</dbReference>
<dbReference type="AlphaFoldDB" id="A0A7Y9GKI2"/>
<dbReference type="EMBL" id="JACCBV010000001">
    <property type="protein sequence ID" value="NYE18104.1"/>
    <property type="molecule type" value="Genomic_DNA"/>
</dbReference>
<sequence length="323" mass="35658">MHAATTHIKDEALSRGSLGPAALDMMTDVFAYELPRFPGLAATDEVADLVNEFFLDKGSGYANAVIEVPDDDAARRLTRKWAVHWLVDRARTLPFGALRNRLEKRLERSPLFERSAIDHYWRLADGGDADRGVTESRLRQLASSTFVETIPTADGIQLGRRGELEELLRRLLDEAGRLHISDITRICAERFPSTLEPGDAASATVDADWEYIEDVTPAADTTGTTADKRRQERTAESLMPLLSERELVVIRHADDAVALAGALGVGRSSAYTMIGRLRARLVELAGDDKQGREVMVALVSLVLDDPSPVPSLREEDREDSRAI</sequence>
<keyword evidence="2" id="KW-1185">Reference proteome</keyword>
<protein>
    <submittedName>
        <fullName evidence="1">Uncharacterized protein</fullName>
    </submittedName>
</protein>
<name>A0A7Y9GKI2_9MICO</name>
<proteinExistence type="predicted"/>
<evidence type="ECO:0000313" key="1">
    <source>
        <dbReference type="EMBL" id="NYE18104.1"/>
    </source>
</evidence>
<gene>
    <name evidence="1" type="ORF">BJ991_000132</name>
</gene>
<reference evidence="1 2" key="1">
    <citation type="submission" date="2020-07" db="EMBL/GenBank/DDBJ databases">
        <title>Sequencing the genomes of 1000 actinobacteria strains.</title>
        <authorList>
            <person name="Klenk H.-P."/>
        </authorList>
    </citation>
    <scope>NUCLEOTIDE SEQUENCE [LARGE SCALE GENOMIC DNA]</scope>
    <source>
        <strain evidence="1 2">DSM 24662</strain>
    </source>
</reference>
<evidence type="ECO:0000313" key="2">
    <source>
        <dbReference type="Proteomes" id="UP000576969"/>
    </source>
</evidence>
<comment type="caution">
    <text evidence="1">The sequence shown here is derived from an EMBL/GenBank/DDBJ whole genome shotgun (WGS) entry which is preliminary data.</text>
</comment>
<accession>A0A7Y9GKI2</accession>